<evidence type="ECO:0000313" key="7">
    <source>
        <dbReference type="Proteomes" id="UP000225320"/>
    </source>
</evidence>
<keyword evidence="3" id="KW-1133">Transmembrane helix</keyword>
<dbReference type="RefSeq" id="WP_098071690.1">
    <property type="nucleotide sequence ID" value="NZ_JBALMW010000704.1"/>
</dbReference>
<name>A0A2B5DEJ2_9BACI</name>
<keyword evidence="2" id="KW-0812">Transmembrane</keyword>
<dbReference type="InterPro" id="IPR009908">
    <property type="entry name" value="Methylamine_util_MauE"/>
</dbReference>
<accession>A0A2B5DEJ2</accession>
<dbReference type="GO" id="GO:0016020">
    <property type="term" value="C:membrane"/>
    <property type="evidence" value="ECO:0007669"/>
    <property type="project" value="UniProtKB-SubCell"/>
</dbReference>
<dbReference type="UniPathway" id="UPA00895"/>
<comment type="subcellular location">
    <subcellularLocation>
        <location evidence="1">Membrane</location>
        <topology evidence="1">Multi-pass membrane protein</topology>
    </subcellularLocation>
</comment>
<dbReference type="EMBL" id="NVOI01000166">
    <property type="protein sequence ID" value="PGG81192.1"/>
    <property type="molecule type" value="Genomic_DNA"/>
</dbReference>
<gene>
    <name evidence="6" type="ORF">CON73_30210</name>
</gene>
<keyword evidence="4" id="KW-0472">Membrane</keyword>
<dbReference type="Pfam" id="PF07291">
    <property type="entry name" value="MauE"/>
    <property type="match status" value="1"/>
</dbReference>
<evidence type="ECO:0000256" key="3">
    <source>
        <dbReference type="ARBA" id="ARBA00022989"/>
    </source>
</evidence>
<proteinExistence type="predicted"/>
<dbReference type="GO" id="GO:0030416">
    <property type="term" value="P:methylamine metabolic process"/>
    <property type="evidence" value="ECO:0007669"/>
    <property type="project" value="InterPro"/>
</dbReference>
<protein>
    <submittedName>
        <fullName evidence="6">Methylase</fullName>
    </submittedName>
</protein>
<dbReference type="AlphaFoldDB" id="A0A2B5DEJ2"/>
<sequence>MISLFFMMKIGLATLFISTGIDKIKKFNIHQLIIKEYQIIPENQIRLFTIIEIFAELFISICLFIGLFHTVTLICAVLLLLVYSVAILVNLLRGRKEISCGCGGVLGNHKLSWMLVLRNLCIGAVSVILLMYPVSLGSLDHLLKTNQFVLDIFNFQYFTLVFTSWIIILIGINMIQLYNISLRIDRLTKN</sequence>
<dbReference type="Proteomes" id="UP000225320">
    <property type="component" value="Unassembled WGS sequence"/>
</dbReference>
<evidence type="ECO:0000313" key="6">
    <source>
        <dbReference type="EMBL" id="PGG81192.1"/>
    </source>
</evidence>
<evidence type="ECO:0000256" key="1">
    <source>
        <dbReference type="ARBA" id="ARBA00004141"/>
    </source>
</evidence>
<keyword evidence="6" id="KW-0808">Transferase</keyword>
<feature type="domain" description="Methylamine utilisation protein MauE" evidence="5">
    <location>
        <begin position="4"/>
        <end position="130"/>
    </location>
</feature>
<evidence type="ECO:0000259" key="5">
    <source>
        <dbReference type="Pfam" id="PF07291"/>
    </source>
</evidence>
<organism evidence="6 7">
    <name type="scientific">Bacillus toyonensis</name>
    <dbReference type="NCBI Taxonomy" id="155322"/>
    <lineage>
        <taxon>Bacteria</taxon>
        <taxon>Bacillati</taxon>
        <taxon>Bacillota</taxon>
        <taxon>Bacilli</taxon>
        <taxon>Bacillales</taxon>
        <taxon>Bacillaceae</taxon>
        <taxon>Bacillus</taxon>
        <taxon>Bacillus cereus group</taxon>
    </lineage>
</organism>
<dbReference type="GO" id="GO:0008168">
    <property type="term" value="F:methyltransferase activity"/>
    <property type="evidence" value="ECO:0007669"/>
    <property type="project" value="UniProtKB-KW"/>
</dbReference>
<dbReference type="GO" id="GO:0032259">
    <property type="term" value="P:methylation"/>
    <property type="evidence" value="ECO:0007669"/>
    <property type="project" value="UniProtKB-KW"/>
</dbReference>
<comment type="caution">
    <text evidence="6">The sequence shown here is derived from an EMBL/GenBank/DDBJ whole genome shotgun (WGS) entry which is preliminary data.</text>
</comment>
<keyword evidence="6" id="KW-0489">Methyltransferase</keyword>
<evidence type="ECO:0000256" key="2">
    <source>
        <dbReference type="ARBA" id="ARBA00022692"/>
    </source>
</evidence>
<evidence type="ECO:0000256" key="4">
    <source>
        <dbReference type="ARBA" id="ARBA00023136"/>
    </source>
</evidence>
<reference evidence="6 7" key="1">
    <citation type="submission" date="2017-09" db="EMBL/GenBank/DDBJ databases">
        <title>Large-scale bioinformatics analysis of Bacillus genomes uncovers conserved roles of natural products in bacterial physiology.</title>
        <authorList>
            <consortium name="Agbiome Team Llc"/>
            <person name="Bleich R.M."/>
            <person name="Grubbs K.J."/>
            <person name="Santa Maria K.C."/>
            <person name="Allen S.E."/>
            <person name="Farag S."/>
            <person name="Shank E.A."/>
            <person name="Bowers A."/>
        </authorList>
    </citation>
    <scope>NUCLEOTIDE SEQUENCE [LARGE SCALE GENOMIC DNA]</scope>
    <source>
        <strain evidence="6 7">AFS094862</strain>
    </source>
</reference>